<proteinExistence type="predicted"/>
<dbReference type="KEGG" id="cal:CAALFM_C405360CA"/>
<name>A0A1D8PMB4_CANAL</name>
<accession>A0A1D8PMB4</accession>
<reference evidence="2 3" key="1">
    <citation type="journal article" date="2004" name="Proc. Natl. Acad. Sci. U.S.A.">
        <title>The diploid genome sequence of Candida albicans.</title>
        <authorList>
            <person name="Jones T."/>
            <person name="Federspiel N.A."/>
            <person name="Chibana H."/>
            <person name="Dungan J."/>
            <person name="Kalman S."/>
            <person name="Magee B.B."/>
            <person name="Newport G."/>
            <person name="Thorstenson Y.R."/>
            <person name="Agabian N."/>
            <person name="Magee P.T."/>
            <person name="Davis R.W."/>
            <person name="Scherer S."/>
        </authorList>
    </citation>
    <scope>NUCLEOTIDE SEQUENCE [LARGE SCALE GENOMIC DNA]</scope>
    <source>
        <strain evidence="3">SC5314 / ATCC MYA-2876</strain>
    </source>
</reference>
<reference evidence="2 3" key="2">
    <citation type="journal article" date="2007" name="Genome Biol.">
        <title>Assembly of the Candida albicans genome into sixteen supercontigs aligned on the eight chromosomes.</title>
        <authorList>
            <person name="van het Hoog M."/>
            <person name="Rast T.J."/>
            <person name="Martchenko M."/>
            <person name="Grindle S."/>
            <person name="Dignard D."/>
            <person name="Hogues H."/>
            <person name="Cuomo C."/>
            <person name="Berriman M."/>
            <person name="Scherer S."/>
            <person name="Magee B.B."/>
            <person name="Whiteway M."/>
            <person name="Chibana H."/>
            <person name="Nantel A."/>
            <person name="Magee P.T."/>
        </authorList>
    </citation>
    <scope>GENOME REANNOTATION</scope>
    <source>
        <strain evidence="3">SC5314 / ATCC MYA-2876</strain>
    </source>
</reference>
<dbReference type="OMA" id="FYQPLLC"/>
<dbReference type="eggNOG" id="ENOG502S1JX">
    <property type="taxonomic scope" value="Eukaryota"/>
</dbReference>
<dbReference type="OrthoDB" id="3980520at2759"/>
<keyword evidence="3" id="KW-1185">Reference proteome</keyword>
<organism evidence="2 3">
    <name type="scientific">Candida albicans (strain SC5314 / ATCC MYA-2876)</name>
    <name type="common">Yeast</name>
    <dbReference type="NCBI Taxonomy" id="237561"/>
    <lineage>
        <taxon>Eukaryota</taxon>
        <taxon>Fungi</taxon>
        <taxon>Dikarya</taxon>
        <taxon>Ascomycota</taxon>
        <taxon>Saccharomycotina</taxon>
        <taxon>Pichiomycetes</taxon>
        <taxon>Debaryomycetaceae</taxon>
        <taxon>Candida/Lodderomyces clade</taxon>
        <taxon>Candida</taxon>
    </lineage>
</organism>
<protein>
    <submittedName>
        <fullName evidence="2">Uncharacterized protein</fullName>
    </submittedName>
</protein>
<dbReference type="AlphaFoldDB" id="A0A1D8PMB4"/>
<dbReference type="GeneID" id="3646949"/>
<evidence type="ECO:0000313" key="3">
    <source>
        <dbReference type="Proteomes" id="UP000000559"/>
    </source>
</evidence>
<gene>
    <name evidence="2" type="ordered locus">CAALFM_C405360CA</name>
    <name evidence="1" type="ordered locus">orf19.9360</name>
</gene>
<evidence type="ECO:0000313" key="1">
    <source>
        <dbReference type="CGD" id="CAL0000198197"/>
    </source>
</evidence>
<dbReference type="STRING" id="237561.A0A1D8PMB4"/>
<reference evidence="2 3" key="3">
    <citation type="journal article" date="2013" name="Genome Biol.">
        <title>Assembly of a phased diploid Candida albicans genome facilitates allele-specific measurements and provides a simple model for repeat and indel structure.</title>
        <authorList>
            <person name="Muzzey D."/>
            <person name="Schwartz K."/>
            <person name="Weissman J.S."/>
            <person name="Sherlock G."/>
        </authorList>
    </citation>
    <scope>NUCLEOTIDE SEQUENCE [LARGE SCALE GENOMIC DNA]</scope>
    <source>
        <strain evidence="3">SC5314 / ATCC MYA-2876</strain>
    </source>
</reference>
<dbReference type="RefSeq" id="XP_711442.2">
    <property type="nucleotide sequence ID" value="XM_706350.2"/>
</dbReference>
<sequence length="360" mass="41339">MSKPTLETSKKLINLLYSSTASKLPSTKGSIISDITTPTISRILYQDSSSTGTTDNVLDLTSSHSLLSISKFPTNQTFLQDSSKQQTTFVNSNIVRFKCPISYITKNDILKSIPTTSSSFLGSVNNVNGLKNLNRFELIKKRDYRINTNQALKFLGEYYMIFENQLLANQFINQTTTKPSETETETETDVGAGVGIIMNGMKINFEIIKLNESILKTMSNEKISDFNKINEILSIIDNPNTGTDFDFDVDVDVFQILNNWLNHNSSRRRNNYVLVQNWPFGLSQKYISKLLWNYKLLDIITIKSDIKQQLNIILLKFDNYKNCLRFIRNYHGKKWDHLQLKSNNLNKEIIFYQPLLCETL</sequence>
<dbReference type="VEuPathDB" id="FungiDB:C4_05360C_A"/>
<evidence type="ECO:0000313" key="2">
    <source>
        <dbReference type="EMBL" id="AOW29275.1"/>
    </source>
</evidence>
<dbReference type="Proteomes" id="UP000000559">
    <property type="component" value="Chromosome 4"/>
</dbReference>
<dbReference type="InParanoid" id="A0A1D8PMB4"/>
<dbReference type="EMBL" id="CP017626">
    <property type="protein sequence ID" value="AOW29275.1"/>
    <property type="molecule type" value="Genomic_DNA"/>
</dbReference>
<dbReference type="CGD" id="CAL0000198197">
    <property type="gene designation" value="orf19.9360"/>
</dbReference>